<reference evidence="1" key="1">
    <citation type="journal article" date="2014" name="Front. Microbiol.">
        <title>High frequency of phylogenetically diverse reductive dehalogenase-homologous genes in deep subseafloor sedimentary metagenomes.</title>
        <authorList>
            <person name="Kawai M."/>
            <person name="Futagami T."/>
            <person name="Toyoda A."/>
            <person name="Takaki Y."/>
            <person name="Nishi S."/>
            <person name="Hori S."/>
            <person name="Arai W."/>
            <person name="Tsubouchi T."/>
            <person name="Morono Y."/>
            <person name="Uchiyama I."/>
            <person name="Ito T."/>
            <person name="Fujiyama A."/>
            <person name="Inagaki F."/>
            <person name="Takami H."/>
        </authorList>
    </citation>
    <scope>NUCLEOTIDE SEQUENCE</scope>
    <source>
        <strain evidence="1">Expedition CK06-06</strain>
    </source>
</reference>
<gene>
    <name evidence="1" type="ORF">S01H4_38976</name>
</gene>
<accession>X1BL17</accession>
<feature type="non-terminal residue" evidence="1">
    <location>
        <position position="1"/>
    </location>
</feature>
<sequence length="290" mass="32190">VCPTKLDFFTDSGIDSLKVETISTDSSVKMWRWDNESFLGVNYIGGETNAKINLIDGVLSQQYSTYEVNRYVLPELGDNGGFEYEVVLKIIPASNVLSFSIDMDNLDFYYQPPLNEVETPPPGGGVNATHVWDDNGTIITHRPIDVVGSYAIYHDSKRDNKFKTGKAFHIYRPLLIDAEGNEAWADLNIEDGVLTITCPPEFLDSAKYPVIVDPLFGYDTMGVNTLYSTFDYIIGSWFTCPEAGTANSITFYLVLRSEDDGPQKLGIYKKSDGSFIGGTAEVSSQTPDSW</sequence>
<dbReference type="EMBL" id="BART01021065">
    <property type="protein sequence ID" value="GAG95715.1"/>
    <property type="molecule type" value="Genomic_DNA"/>
</dbReference>
<dbReference type="AlphaFoldDB" id="X1BL17"/>
<comment type="caution">
    <text evidence="1">The sequence shown here is derived from an EMBL/GenBank/DDBJ whole genome shotgun (WGS) entry which is preliminary data.</text>
</comment>
<proteinExistence type="predicted"/>
<evidence type="ECO:0000313" key="1">
    <source>
        <dbReference type="EMBL" id="GAG95715.1"/>
    </source>
</evidence>
<name>X1BL17_9ZZZZ</name>
<feature type="non-terminal residue" evidence="1">
    <location>
        <position position="290"/>
    </location>
</feature>
<organism evidence="1">
    <name type="scientific">marine sediment metagenome</name>
    <dbReference type="NCBI Taxonomy" id="412755"/>
    <lineage>
        <taxon>unclassified sequences</taxon>
        <taxon>metagenomes</taxon>
        <taxon>ecological metagenomes</taxon>
    </lineage>
</organism>
<protein>
    <submittedName>
        <fullName evidence="1">Uncharacterized protein</fullName>
    </submittedName>
</protein>